<gene>
    <name evidence="3" type="ORF">PV09_00637</name>
</gene>
<dbReference type="GeneID" id="27308610"/>
<dbReference type="EMBL" id="KN847530">
    <property type="protein sequence ID" value="KIW08688.1"/>
    <property type="molecule type" value="Genomic_DNA"/>
</dbReference>
<dbReference type="Proteomes" id="UP000053259">
    <property type="component" value="Unassembled WGS sequence"/>
</dbReference>
<dbReference type="HOGENOM" id="CLU_014995_3_2_1"/>
<dbReference type="PANTHER" id="PTHR12991">
    <property type="entry name" value="NITROGEN PERMEASE REGULATOR 2/TUMOR SUPPRESSOR CANDIDATE 4"/>
    <property type="match status" value="1"/>
</dbReference>
<dbReference type="FunCoup" id="A0A0D2APR6">
    <property type="interactions" value="184"/>
</dbReference>
<dbReference type="InParanoid" id="A0A0D2APR6"/>
<dbReference type="InterPro" id="IPR009348">
    <property type="entry name" value="NPR2-like"/>
</dbReference>
<dbReference type="GO" id="GO:0005774">
    <property type="term" value="C:vacuolar membrane"/>
    <property type="evidence" value="ECO:0007669"/>
    <property type="project" value="TreeGrafter"/>
</dbReference>
<evidence type="ECO:0000256" key="2">
    <source>
        <dbReference type="SAM" id="Coils"/>
    </source>
</evidence>
<keyword evidence="4" id="KW-1185">Reference proteome</keyword>
<dbReference type="RefSeq" id="XP_016218557.1">
    <property type="nucleotide sequence ID" value="XM_016353404.1"/>
</dbReference>
<protein>
    <recommendedName>
        <fullName evidence="5">Nitrogen permease regulator 2</fullName>
    </recommendedName>
</protein>
<dbReference type="GO" id="GO:1904262">
    <property type="term" value="P:negative regulation of TORC1 signaling"/>
    <property type="evidence" value="ECO:0007669"/>
    <property type="project" value="TreeGrafter"/>
</dbReference>
<organism evidence="3 4">
    <name type="scientific">Verruconis gallopava</name>
    <dbReference type="NCBI Taxonomy" id="253628"/>
    <lineage>
        <taxon>Eukaryota</taxon>
        <taxon>Fungi</taxon>
        <taxon>Dikarya</taxon>
        <taxon>Ascomycota</taxon>
        <taxon>Pezizomycotina</taxon>
        <taxon>Dothideomycetes</taxon>
        <taxon>Pleosporomycetidae</taxon>
        <taxon>Venturiales</taxon>
        <taxon>Sympoventuriaceae</taxon>
        <taxon>Verruconis</taxon>
    </lineage>
</organism>
<proteinExistence type="inferred from homology"/>
<dbReference type="Pfam" id="PF06218">
    <property type="entry name" value="NPR2"/>
    <property type="match status" value="1"/>
</dbReference>
<dbReference type="GO" id="GO:1990130">
    <property type="term" value="C:GATOR1 complex"/>
    <property type="evidence" value="ECO:0007669"/>
    <property type="project" value="TreeGrafter"/>
</dbReference>
<evidence type="ECO:0000313" key="4">
    <source>
        <dbReference type="Proteomes" id="UP000053259"/>
    </source>
</evidence>
<dbReference type="GO" id="GO:0005096">
    <property type="term" value="F:GTPase activator activity"/>
    <property type="evidence" value="ECO:0007669"/>
    <property type="project" value="TreeGrafter"/>
</dbReference>
<dbReference type="GO" id="GO:0010508">
    <property type="term" value="P:positive regulation of autophagy"/>
    <property type="evidence" value="ECO:0007669"/>
    <property type="project" value="TreeGrafter"/>
</dbReference>
<evidence type="ECO:0000313" key="3">
    <source>
        <dbReference type="EMBL" id="KIW08688.1"/>
    </source>
</evidence>
<evidence type="ECO:0000256" key="1">
    <source>
        <dbReference type="ARBA" id="ARBA00008433"/>
    </source>
</evidence>
<keyword evidence="2" id="KW-0175">Coiled coil</keyword>
<feature type="coiled-coil region" evidence="2">
    <location>
        <begin position="118"/>
        <end position="145"/>
    </location>
</feature>
<sequence>MIKAIFYARFHHERGNIIAHQVPPGSIAAPAAASWSEKLPAHASSDEYPLFDFSAVDKFLIPRQEFCDRLVTICTNHYRIIGHPVCIQSPKYYRNEFIFNLAIVLDEDAEFSAYTSIVRKLARILRQLEEQSQFLSKEEEDAIVDMGGSIGSLGKASAIGTMEESGELEKLPLLDELSAGEQEMTGSGLSEAYEKEQEKKVYALCEMIMEDLNNYCECMIPIDSSNTINLKLFPTRPTPAPVYAWHVPLSTVELSTIAQSSDLTLTRIIPYIDGVASVSQISQLADTDLGLTRKAIQHLLYYGCVLLLDIFQFGAVYAPTPEMSAFIEDDEAQEEAVRYVCMGTYRKLKENEMTGSGGKEEWGWRSQEIGVDKAKLVHLYTTLKQGQTLKHWCLENAVLISGIDVRRFITFGIIKGFLYRVHKYVIAPSVVGGSLTSLSQHTNKRVDFANHNGHLHDVENEVVDRRYSVGMHREPDVRHSVGGFYSRRPSIDGEMGDVSQQKEDRLPLARYLDGLHCLDEVCTELGMSEKRVLEKMKAAFGEVYVVHR</sequence>
<dbReference type="PANTHER" id="PTHR12991:SF10">
    <property type="entry name" value="GATOR COMPLEX PROTEIN NPRL2"/>
    <property type="match status" value="1"/>
</dbReference>
<evidence type="ECO:0008006" key="5">
    <source>
        <dbReference type="Google" id="ProtNLM"/>
    </source>
</evidence>
<reference evidence="3 4" key="1">
    <citation type="submission" date="2015-01" db="EMBL/GenBank/DDBJ databases">
        <title>The Genome Sequence of Ochroconis gallopava CBS43764.</title>
        <authorList>
            <consortium name="The Broad Institute Genomics Platform"/>
            <person name="Cuomo C."/>
            <person name="de Hoog S."/>
            <person name="Gorbushina A."/>
            <person name="Stielow B."/>
            <person name="Teixiera M."/>
            <person name="Abouelleil A."/>
            <person name="Chapman S.B."/>
            <person name="Priest M."/>
            <person name="Young S.K."/>
            <person name="Wortman J."/>
            <person name="Nusbaum C."/>
            <person name="Birren B."/>
        </authorList>
    </citation>
    <scope>NUCLEOTIDE SEQUENCE [LARGE SCALE GENOMIC DNA]</scope>
    <source>
        <strain evidence="3 4">CBS 43764</strain>
    </source>
</reference>
<comment type="similarity">
    <text evidence="1">Belongs to the NPR2 family.</text>
</comment>
<name>A0A0D2APR6_9PEZI</name>
<dbReference type="OrthoDB" id="338854at2759"/>
<dbReference type="VEuPathDB" id="FungiDB:PV09_00637"/>
<accession>A0A0D2APR6</accession>
<dbReference type="STRING" id="253628.A0A0D2APR6"/>
<dbReference type="AlphaFoldDB" id="A0A0D2APR6"/>